<dbReference type="AlphaFoldDB" id="A0A5B7CKG6"/>
<evidence type="ECO:0000313" key="2">
    <source>
        <dbReference type="Proteomes" id="UP000324222"/>
    </source>
</evidence>
<dbReference type="Proteomes" id="UP000324222">
    <property type="component" value="Unassembled WGS sequence"/>
</dbReference>
<reference evidence="1 2" key="1">
    <citation type="submission" date="2019-05" db="EMBL/GenBank/DDBJ databases">
        <title>Another draft genome of Portunus trituberculatus and its Hox gene families provides insights of decapod evolution.</title>
        <authorList>
            <person name="Jeong J.-H."/>
            <person name="Song I."/>
            <person name="Kim S."/>
            <person name="Choi T."/>
            <person name="Kim D."/>
            <person name="Ryu S."/>
            <person name="Kim W."/>
        </authorList>
    </citation>
    <scope>NUCLEOTIDE SEQUENCE [LARGE SCALE GENOMIC DNA]</scope>
    <source>
        <tissue evidence="1">Muscle</tissue>
    </source>
</reference>
<accession>A0A5B7CKG6</accession>
<keyword evidence="2" id="KW-1185">Reference proteome</keyword>
<evidence type="ECO:0000313" key="1">
    <source>
        <dbReference type="EMBL" id="MPC10019.1"/>
    </source>
</evidence>
<protein>
    <submittedName>
        <fullName evidence="1">Uncharacterized protein</fullName>
    </submittedName>
</protein>
<dbReference type="EMBL" id="VSRR010000097">
    <property type="protein sequence ID" value="MPC10019.1"/>
    <property type="molecule type" value="Genomic_DNA"/>
</dbReference>
<organism evidence="1 2">
    <name type="scientific">Portunus trituberculatus</name>
    <name type="common">Swimming crab</name>
    <name type="synonym">Neptunus trituberculatus</name>
    <dbReference type="NCBI Taxonomy" id="210409"/>
    <lineage>
        <taxon>Eukaryota</taxon>
        <taxon>Metazoa</taxon>
        <taxon>Ecdysozoa</taxon>
        <taxon>Arthropoda</taxon>
        <taxon>Crustacea</taxon>
        <taxon>Multicrustacea</taxon>
        <taxon>Malacostraca</taxon>
        <taxon>Eumalacostraca</taxon>
        <taxon>Eucarida</taxon>
        <taxon>Decapoda</taxon>
        <taxon>Pleocyemata</taxon>
        <taxon>Brachyura</taxon>
        <taxon>Eubrachyura</taxon>
        <taxon>Portunoidea</taxon>
        <taxon>Portunidae</taxon>
        <taxon>Portuninae</taxon>
        <taxon>Portunus</taxon>
    </lineage>
</organism>
<gene>
    <name evidence="1" type="ORF">E2C01_002644</name>
</gene>
<proteinExistence type="predicted"/>
<comment type="caution">
    <text evidence="1">The sequence shown here is derived from an EMBL/GenBank/DDBJ whole genome shotgun (WGS) entry which is preliminary data.</text>
</comment>
<sequence>MAKPFSDPHLDKRQETIIIARRDPSPQIDESPSPCLPSGHCNTCGLASELLLARNGGERAAPASFATMY</sequence>
<name>A0A5B7CKG6_PORTR</name>